<dbReference type="PANTHER" id="PTHR42770">
    <property type="entry name" value="AMINO ACID TRANSPORTER-RELATED"/>
    <property type="match status" value="1"/>
</dbReference>
<keyword evidence="2" id="KW-1003">Cell membrane</keyword>
<feature type="transmembrane region" description="Helical" evidence="6">
    <location>
        <begin position="143"/>
        <end position="161"/>
    </location>
</feature>
<evidence type="ECO:0000313" key="7">
    <source>
        <dbReference type="EMBL" id="GAA3612092.1"/>
    </source>
</evidence>
<feature type="transmembrane region" description="Helical" evidence="6">
    <location>
        <begin position="173"/>
        <end position="195"/>
    </location>
</feature>
<accession>A0ABP6ZQL0</accession>
<gene>
    <name evidence="7" type="ORF">GCM10022236_12420</name>
</gene>
<dbReference type="InterPro" id="IPR050367">
    <property type="entry name" value="APC_superfamily"/>
</dbReference>
<dbReference type="InterPro" id="IPR001734">
    <property type="entry name" value="Na/solute_symporter"/>
</dbReference>
<keyword evidence="3 6" id="KW-0812">Transmembrane</keyword>
<evidence type="ECO:0000256" key="4">
    <source>
        <dbReference type="ARBA" id="ARBA00022989"/>
    </source>
</evidence>
<dbReference type="Proteomes" id="UP001501490">
    <property type="component" value="Unassembled WGS sequence"/>
</dbReference>
<proteinExistence type="predicted"/>
<keyword evidence="4 6" id="KW-1133">Transmembrane helix</keyword>
<dbReference type="Gene3D" id="1.20.1740.10">
    <property type="entry name" value="Amino acid/polyamine transporter I"/>
    <property type="match status" value="1"/>
</dbReference>
<evidence type="ECO:0000313" key="8">
    <source>
        <dbReference type="Proteomes" id="UP001501490"/>
    </source>
</evidence>
<feature type="transmembrane region" description="Helical" evidence="6">
    <location>
        <begin position="365"/>
        <end position="384"/>
    </location>
</feature>
<evidence type="ECO:0000256" key="5">
    <source>
        <dbReference type="ARBA" id="ARBA00023136"/>
    </source>
</evidence>
<feature type="transmembrane region" description="Helical" evidence="6">
    <location>
        <begin position="396"/>
        <end position="415"/>
    </location>
</feature>
<feature type="transmembrane region" description="Helical" evidence="6">
    <location>
        <begin position="24"/>
        <end position="45"/>
    </location>
</feature>
<evidence type="ECO:0000256" key="6">
    <source>
        <dbReference type="SAM" id="Phobius"/>
    </source>
</evidence>
<comment type="subcellular location">
    <subcellularLocation>
        <location evidence="1">Cell membrane</location>
        <topology evidence="1">Multi-pass membrane protein</topology>
    </subcellularLocation>
</comment>
<keyword evidence="8" id="KW-1185">Reference proteome</keyword>
<dbReference type="PIRSF" id="PIRSF006060">
    <property type="entry name" value="AA_transporter"/>
    <property type="match status" value="1"/>
</dbReference>
<dbReference type="PANTHER" id="PTHR42770:SF7">
    <property type="entry name" value="MEMBRANE PROTEIN"/>
    <property type="match status" value="1"/>
</dbReference>
<protein>
    <submittedName>
        <fullName evidence="7">APC family permease</fullName>
    </submittedName>
</protein>
<feature type="transmembrane region" description="Helical" evidence="6">
    <location>
        <begin position="108"/>
        <end position="131"/>
    </location>
</feature>
<reference evidence="8" key="1">
    <citation type="journal article" date="2019" name="Int. J. Syst. Evol. Microbiol.">
        <title>The Global Catalogue of Microorganisms (GCM) 10K type strain sequencing project: providing services to taxonomists for standard genome sequencing and annotation.</title>
        <authorList>
            <consortium name="The Broad Institute Genomics Platform"/>
            <consortium name="The Broad Institute Genome Sequencing Center for Infectious Disease"/>
            <person name="Wu L."/>
            <person name="Ma J."/>
        </authorList>
    </citation>
    <scope>NUCLEOTIDE SEQUENCE [LARGE SCALE GENOMIC DNA]</scope>
    <source>
        <strain evidence="8">JCM 16929</strain>
    </source>
</reference>
<organism evidence="7 8">
    <name type="scientific">Microlunatus ginsengisoli</name>
    <dbReference type="NCBI Taxonomy" id="363863"/>
    <lineage>
        <taxon>Bacteria</taxon>
        <taxon>Bacillati</taxon>
        <taxon>Actinomycetota</taxon>
        <taxon>Actinomycetes</taxon>
        <taxon>Propionibacteriales</taxon>
        <taxon>Propionibacteriaceae</taxon>
        <taxon>Microlunatus</taxon>
    </lineage>
</organism>
<feature type="transmembrane region" description="Helical" evidence="6">
    <location>
        <begin position="57"/>
        <end position="77"/>
    </location>
</feature>
<dbReference type="Pfam" id="PF13520">
    <property type="entry name" value="AA_permease_2"/>
    <property type="match status" value="1"/>
</dbReference>
<evidence type="ECO:0000256" key="3">
    <source>
        <dbReference type="ARBA" id="ARBA00022692"/>
    </source>
</evidence>
<feature type="transmembrane region" description="Helical" evidence="6">
    <location>
        <begin position="427"/>
        <end position="449"/>
    </location>
</feature>
<feature type="transmembrane region" description="Helical" evidence="6">
    <location>
        <begin position="469"/>
        <end position="493"/>
    </location>
</feature>
<dbReference type="RefSeq" id="WP_344802453.1">
    <property type="nucleotide sequence ID" value="NZ_BAABAB010000007.1"/>
</dbReference>
<dbReference type="PROSITE" id="PS50283">
    <property type="entry name" value="NA_SOLUT_SYMP_3"/>
    <property type="match status" value="1"/>
</dbReference>
<keyword evidence="5 6" id="KW-0472">Membrane</keyword>
<dbReference type="EMBL" id="BAABAB010000007">
    <property type="protein sequence ID" value="GAA3612092.1"/>
    <property type="molecule type" value="Genomic_DNA"/>
</dbReference>
<evidence type="ECO:0000256" key="1">
    <source>
        <dbReference type="ARBA" id="ARBA00004651"/>
    </source>
</evidence>
<sequence>MSHAGHEVPASHDLSEHKGLNEGALTFTGTLMIGLASVAPAYSLAATLGYVVAADGVLAPVAVMLGFIPMLLTAFAYRELNRVIPDCGTTFTWVTKAFGPRSGWFSGYVLTLAGIIVLANLAQIAAQYTFLLFGADSLADNPLYVTTLGVIFIAVMCWVSYRGIEIANWLQNVLVGIQYVALAVLVVVALIAVAGPHPPPTAIPVEAGWFNPLNFFAEGGGGFGAMTEGMLLMVFIYWGWDTILSLNEETAEKEKTPGRAAVAATLILLATYLLTTVAAVSYAGVGTDGIGLGNPDNADDVFRAIAEPVLGQWSWIVILAVLVSAVASTQTTILPAARGTLAMGVYKALPTQFAKIHRKYKTPTVSTLFIGGVAIVLYVLLSLLGENAYGDVLLAIGLQISFYYGITAFACVWYFRKDVAQGGKDLWVKGILPLIGGLMLLFALVKSAIDMWSPDYGYLGGWTIPGTEVEVGSVFLLGIGSIVLGIPVMFLIARRGEQKPFFRGESLHHDTPVLAPE</sequence>
<comment type="caution">
    <text evidence="7">The sequence shown here is derived from an EMBL/GenBank/DDBJ whole genome shotgun (WGS) entry which is preliminary data.</text>
</comment>
<feature type="transmembrane region" description="Helical" evidence="6">
    <location>
        <begin position="215"/>
        <end position="240"/>
    </location>
</feature>
<name>A0ABP6ZQL0_9ACTN</name>
<feature type="transmembrane region" description="Helical" evidence="6">
    <location>
        <begin position="261"/>
        <end position="285"/>
    </location>
</feature>
<evidence type="ECO:0000256" key="2">
    <source>
        <dbReference type="ARBA" id="ARBA00022475"/>
    </source>
</evidence>
<feature type="transmembrane region" description="Helical" evidence="6">
    <location>
        <begin position="313"/>
        <end position="337"/>
    </location>
</feature>
<dbReference type="InterPro" id="IPR002293">
    <property type="entry name" value="AA/rel_permease1"/>
</dbReference>